<evidence type="ECO:0000313" key="2">
    <source>
        <dbReference type="EMBL" id="WCT12229.1"/>
    </source>
</evidence>
<reference evidence="2 3" key="1">
    <citation type="submission" date="2023-02" db="EMBL/GenBank/DDBJ databases">
        <title>Genome sequence of Mucilaginibacter jinjuensis strain KACC 16571.</title>
        <authorList>
            <person name="Kim S."/>
            <person name="Heo J."/>
            <person name="Kwon S.-W."/>
        </authorList>
    </citation>
    <scope>NUCLEOTIDE SEQUENCE [LARGE SCALE GENOMIC DNA]</scope>
    <source>
        <strain evidence="2 3">KACC 16571</strain>
    </source>
</reference>
<keyword evidence="3" id="KW-1185">Reference proteome</keyword>
<sequence>MTKSEVKNSGNSLIQQIQVQIINSGSRQTKTPIYSKAPDGQGTFTNQL</sequence>
<dbReference type="RefSeq" id="WP_273630480.1">
    <property type="nucleotide sequence ID" value="NZ_CP117167.1"/>
</dbReference>
<protein>
    <submittedName>
        <fullName evidence="2">Uncharacterized protein</fullName>
    </submittedName>
</protein>
<name>A0ABY7T7G4_9SPHI</name>
<accession>A0ABY7T7G4</accession>
<feature type="region of interest" description="Disordered" evidence="1">
    <location>
        <begin position="25"/>
        <end position="48"/>
    </location>
</feature>
<evidence type="ECO:0000256" key="1">
    <source>
        <dbReference type="SAM" id="MobiDB-lite"/>
    </source>
</evidence>
<dbReference type="EMBL" id="CP117167">
    <property type="protein sequence ID" value="WCT12229.1"/>
    <property type="molecule type" value="Genomic_DNA"/>
</dbReference>
<organism evidence="2 3">
    <name type="scientific">Mucilaginibacter jinjuensis</name>
    <dbReference type="NCBI Taxonomy" id="1176721"/>
    <lineage>
        <taxon>Bacteria</taxon>
        <taxon>Pseudomonadati</taxon>
        <taxon>Bacteroidota</taxon>
        <taxon>Sphingobacteriia</taxon>
        <taxon>Sphingobacteriales</taxon>
        <taxon>Sphingobacteriaceae</taxon>
        <taxon>Mucilaginibacter</taxon>
    </lineage>
</organism>
<dbReference type="Proteomes" id="UP001216139">
    <property type="component" value="Chromosome"/>
</dbReference>
<proteinExistence type="predicted"/>
<evidence type="ECO:0000313" key="3">
    <source>
        <dbReference type="Proteomes" id="UP001216139"/>
    </source>
</evidence>
<gene>
    <name evidence="2" type="ORF">PQO05_26235</name>
</gene>